<keyword evidence="3" id="KW-1185">Reference proteome</keyword>
<proteinExistence type="predicted"/>
<evidence type="ECO:0000256" key="1">
    <source>
        <dbReference type="SAM" id="MobiDB-lite"/>
    </source>
</evidence>
<evidence type="ECO:0000313" key="2">
    <source>
        <dbReference type="EMBL" id="KAL3313604.1"/>
    </source>
</evidence>
<feature type="region of interest" description="Disordered" evidence="1">
    <location>
        <begin position="35"/>
        <end position="69"/>
    </location>
</feature>
<comment type="caution">
    <text evidence="2">The sequence shown here is derived from an EMBL/GenBank/DDBJ whole genome shotgun (WGS) entry which is preliminary data.</text>
</comment>
<reference evidence="2 3" key="1">
    <citation type="submission" date="2024-11" db="EMBL/GenBank/DDBJ databases">
        <title>Adaptive evolution of stress response genes in parasites aligns with host niche diversity.</title>
        <authorList>
            <person name="Hahn C."/>
            <person name="Resl P."/>
        </authorList>
    </citation>
    <scope>NUCLEOTIDE SEQUENCE [LARGE SCALE GENOMIC DNA]</scope>
    <source>
        <strain evidence="2">EGGRZ-B1_66</strain>
        <tissue evidence="2">Body</tissue>
    </source>
</reference>
<sequence>MEQENKEEKAMKRYDFLYRNELTFSIKYEILKRKLGDKRESEEMDQREVQALERSSGQTGQREQNSRSATFYIILPYTERKDPGTDHQQSSQT</sequence>
<feature type="compositionally biased region" description="Basic and acidic residues" evidence="1">
    <location>
        <begin position="35"/>
        <end position="51"/>
    </location>
</feature>
<protein>
    <submittedName>
        <fullName evidence="2">Uncharacterized protein</fullName>
    </submittedName>
</protein>
<dbReference type="EMBL" id="JBJKFK010001253">
    <property type="protein sequence ID" value="KAL3313604.1"/>
    <property type="molecule type" value="Genomic_DNA"/>
</dbReference>
<dbReference type="AlphaFoldDB" id="A0ABD2Q1W6"/>
<accession>A0ABD2Q1W6</accession>
<evidence type="ECO:0000313" key="3">
    <source>
        <dbReference type="Proteomes" id="UP001626550"/>
    </source>
</evidence>
<feature type="compositionally biased region" description="Polar residues" evidence="1">
    <location>
        <begin position="53"/>
        <end position="69"/>
    </location>
</feature>
<name>A0ABD2Q1W6_9PLAT</name>
<gene>
    <name evidence="2" type="ORF">Ciccas_007791</name>
</gene>
<dbReference type="Proteomes" id="UP001626550">
    <property type="component" value="Unassembled WGS sequence"/>
</dbReference>
<organism evidence="2 3">
    <name type="scientific">Cichlidogyrus casuarinus</name>
    <dbReference type="NCBI Taxonomy" id="1844966"/>
    <lineage>
        <taxon>Eukaryota</taxon>
        <taxon>Metazoa</taxon>
        <taxon>Spiralia</taxon>
        <taxon>Lophotrochozoa</taxon>
        <taxon>Platyhelminthes</taxon>
        <taxon>Monogenea</taxon>
        <taxon>Monopisthocotylea</taxon>
        <taxon>Dactylogyridea</taxon>
        <taxon>Ancyrocephalidae</taxon>
        <taxon>Cichlidogyrus</taxon>
    </lineage>
</organism>